<dbReference type="GO" id="GO:0006606">
    <property type="term" value="P:protein import into nucleus"/>
    <property type="evidence" value="ECO:0007669"/>
    <property type="project" value="TreeGrafter"/>
</dbReference>
<reference evidence="6" key="1">
    <citation type="submission" date="2017-05" db="UniProtKB">
        <authorList>
            <consortium name="EnsemblMetazoa"/>
        </authorList>
    </citation>
    <scope>IDENTIFICATION</scope>
</reference>
<dbReference type="InterPro" id="IPR011989">
    <property type="entry name" value="ARM-like"/>
</dbReference>
<sequence length="831" mass="95106">YQLPFQLIDESTLPGWMIVIQTIIDRPVPQEYEKEDEEERHETEWWKCKKWCLHILCSLFERFGSPGNVEASYNTFADYYMKTFNCSTTGVINTLLKQLEKHRTGVFLTARLKQLIFNYLNEAINHASSWKLIRPHFDGIFIDIIFPLLCYSNEDDQLWHDDPYEYIRMKFDIFEDLVSPVVAVQVFLSEACHKRKNILDPVMGYCIQILNEPAEKRDPRKKDGALNVIGTTAEVLMKKKTYKAQLEPMLVAHVFPEFSSPFGYMRARACWMIQYFSEISFTEESHLQYALQQVLSCLTQDQELPVKVEAAVALQSLIKNQELAEQVIKPFVKPIITELLQVIKNTDNDDLTEVLQEIIETYDDCIIDIAVELCSNLVTAFTELLESSGGEEEDGYKALTALGLISAVQSLVKSAFSKPELLKQMETVLIGTIASIFQNGIMDYYEEMLTLLDLFTCESVSPIMWQVLGLIYEAFTRDGFDYFSEMMGVIYNFIRVDPDNFISNQRHIEIVISMAKTVLTKESGEEPQTSACKLLEVLLLECRGKIDQFIPNILECPLERLTKKIQDPDLRYACILVVVAGIYSNCALVLELLEKTRFPNSQEPITAQFFTQWLTDCKNFEGIHDRKLSVLGLCTVLQCPLRPSALQNNAGHILPMILHQLELLLAAYKKEAEGEAEDEEDEGVQDGTIEEEEDEDEELDDEEDDKKQRNPLVQKIGAAASKLGEEEEEDDDELGLAQTMLEIDYQTCIDDEDNVDEYTTFKETFQAVQTSDPDWFALVASSVNEEMTLKLQSLFLTADQRRAAQESRRRESEGGYTFTVTSVPQTFAFTK</sequence>
<dbReference type="GO" id="GO:0005635">
    <property type="term" value="C:nuclear envelope"/>
    <property type="evidence" value="ECO:0007669"/>
    <property type="project" value="TreeGrafter"/>
</dbReference>
<proteinExistence type="predicted"/>
<evidence type="ECO:0000313" key="6">
    <source>
        <dbReference type="EnsemblMetazoa" id="Aqu2.1.23783_001"/>
    </source>
</evidence>
<evidence type="ECO:0000256" key="2">
    <source>
        <dbReference type="ARBA" id="ARBA00022490"/>
    </source>
</evidence>
<organism evidence="6">
    <name type="scientific">Amphimedon queenslandica</name>
    <name type="common">Sponge</name>
    <dbReference type="NCBI Taxonomy" id="400682"/>
    <lineage>
        <taxon>Eukaryota</taxon>
        <taxon>Metazoa</taxon>
        <taxon>Porifera</taxon>
        <taxon>Demospongiae</taxon>
        <taxon>Heteroscleromorpha</taxon>
        <taxon>Haplosclerida</taxon>
        <taxon>Niphatidae</taxon>
        <taxon>Amphimedon</taxon>
    </lineage>
</organism>
<evidence type="ECO:0000256" key="4">
    <source>
        <dbReference type="SAM" id="MobiDB-lite"/>
    </source>
</evidence>
<dbReference type="PANTHER" id="PTHR10997:SF18">
    <property type="entry name" value="D-IMPORTIN 7_RANBP7"/>
    <property type="match status" value="1"/>
</dbReference>
<feature type="domain" description="Importin-7/11-like TPR repeats" evidence="5">
    <location>
        <begin position="404"/>
        <end position="708"/>
    </location>
</feature>
<evidence type="ECO:0000256" key="1">
    <source>
        <dbReference type="ARBA" id="ARBA00004496"/>
    </source>
</evidence>
<dbReference type="Pfam" id="PF25758">
    <property type="entry name" value="TPR_IPO11"/>
    <property type="match status" value="1"/>
</dbReference>
<comment type="subcellular location">
    <subcellularLocation>
        <location evidence="1">Cytoplasm</location>
    </subcellularLocation>
</comment>
<feature type="region of interest" description="Disordered" evidence="4">
    <location>
        <begin position="672"/>
        <end position="713"/>
    </location>
</feature>
<keyword evidence="2" id="KW-0963">Cytoplasm</keyword>
<feature type="compositionally biased region" description="Acidic residues" evidence="4">
    <location>
        <begin position="674"/>
        <end position="704"/>
    </location>
</feature>
<dbReference type="InterPro" id="IPR016024">
    <property type="entry name" value="ARM-type_fold"/>
</dbReference>
<dbReference type="InParanoid" id="A0A1X7U7Z7"/>
<dbReference type="STRING" id="400682.A0A1X7U7Z7"/>
<protein>
    <recommendedName>
        <fullName evidence="5">Importin-7/11-like TPR repeats domain-containing protein</fullName>
    </recommendedName>
</protein>
<dbReference type="Gene3D" id="1.25.10.10">
    <property type="entry name" value="Leucine-rich Repeat Variant"/>
    <property type="match status" value="1"/>
</dbReference>
<accession>A0A1X7U7Z7</accession>
<dbReference type="OrthoDB" id="760868at2759"/>
<dbReference type="eggNOG" id="KOG1991">
    <property type="taxonomic scope" value="Eukaryota"/>
</dbReference>
<dbReference type="PANTHER" id="PTHR10997">
    <property type="entry name" value="IMPORTIN-7, 8, 11"/>
    <property type="match status" value="1"/>
</dbReference>
<evidence type="ECO:0000256" key="3">
    <source>
        <dbReference type="ARBA" id="ARBA00022927"/>
    </source>
</evidence>
<dbReference type="GO" id="GO:0005829">
    <property type="term" value="C:cytosol"/>
    <property type="evidence" value="ECO:0007669"/>
    <property type="project" value="TreeGrafter"/>
</dbReference>
<dbReference type="EnsemblMetazoa" id="Aqu2.1.23783_001">
    <property type="protein sequence ID" value="Aqu2.1.23783_001"/>
    <property type="gene ID" value="Aqu2.1.23783"/>
</dbReference>
<name>A0A1X7U7Z7_AMPQE</name>
<evidence type="ECO:0000259" key="5">
    <source>
        <dbReference type="Pfam" id="PF25758"/>
    </source>
</evidence>
<dbReference type="InterPro" id="IPR058669">
    <property type="entry name" value="TPR_IPO7/11-like"/>
</dbReference>
<dbReference type="SUPFAM" id="SSF48371">
    <property type="entry name" value="ARM repeat"/>
    <property type="match status" value="1"/>
</dbReference>
<keyword evidence="3" id="KW-0813">Transport</keyword>
<dbReference type="AlphaFoldDB" id="A0A1X7U7Z7"/>
<keyword evidence="3" id="KW-0653">Protein transport</keyword>